<reference evidence="2 3" key="1">
    <citation type="submission" date="2024-09" db="EMBL/GenBank/DDBJ databases">
        <authorList>
            <person name="Sun Q."/>
            <person name="Mori K."/>
        </authorList>
    </citation>
    <scope>NUCLEOTIDE SEQUENCE [LARGE SCALE GENOMIC DNA]</scope>
    <source>
        <strain evidence="2 3">CCM 7706</strain>
    </source>
</reference>
<gene>
    <name evidence="2" type="ORF">ACFFJC_19360</name>
</gene>
<dbReference type="InterPro" id="IPR054075">
    <property type="entry name" value="Gp53-like_C"/>
</dbReference>
<proteinExistence type="predicted"/>
<evidence type="ECO:0000313" key="2">
    <source>
        <dbReference type="EMBL" id="MFC0206429.1"/>
    </source>
</evidence>
<evidence type="ECO:0000313" key="3">
    <source>
        <dbReference type="Proteomes" id="UP001589798"/>
    </source>
</evidence>
<dbReference type="RefSeq" id="WP_379489050.1">
    <property type="nucleotide sequence ID" value="NZ_JBHLWK010000027.1"/>
</dbReference>
<evidence type="ECO:0000259" key="1">
    <source>
        <dbReference type="Pfam" id="PF21882"/>
    </source>
</evidence>
<dbReference type="Gene3D" id="2.60.40.3940">
    <property type="match status" value="1"/>
</dbReference>
<protein>
    <recommendedName>
        <fullName evidence="1">Putative tail fiber protein gp53-like C-terminal domain-containing protein</fullName>
    </recommendedName>
</protein>
<comment type="caution">
    <text evidence="2">The sequence shown here is derived from an EMBL/GenBank/DDBJ whole genome shotgun (WGS) entry which is preliminary data.</text>
</comment>
<sequence length="382" mass="39599">MATLVLKLTDAGLAAVQAASGSDPTVIESLGLTATPFDYAPTLTALPGEFKRVEVASGVASAANVTHLTAYDTSADVWTATGFGLFLDDGTLFAVHTGVEPIMSKVGLAFALLAFDIAFEADFASNIAYGNAVFAYPAATENTPGIAEIATQVEVDAGDDDRRFVTPKKLWARLQAIFQAITAEATARAGADNALSEAIGNEAGTRASADVSLGLRIDDEINTRFADDNALRNQIDTLRSRSIGGGGLVSGGGSLDSDRTLTVTEASPEDITEGSAGDKVVTPRRLGPISMTLAQNGFIRFFGFQINWGRFTADANTTTAVAFARAMNTACFSAVVSGVTNLGTGSQDNTPAVITSSITKNGFSVFNADDENDATCYIAVGT</sequence>
<dbReference type="Proteomes" id="UP001589798">
    <property type="component" value="Unassembled WGS sequence"/>
</dbReference>
<name>A0ABV6D1B5_9SPHN</name>
<keyword evidence="3" id="KW-1185">Reference proteome</keyword>
<feature type="domain" description="Putative tail fiber protein gp53-like C-terminal" evidence="1">
    <location>
        <begin position="306"/>
        <end position="381"/>
    </location>
</feature>
<dbReference type="Pfam" id="PF21882">
    <property type="entry name" value="Gp53-like_C"/>
    <property type="match status" value="1"/>
</dbReference>
<dbReference type="EMBL" id="JBHLWK010000027">
    <property type="protein sequence ID" value="MFC0206429.1"/>
    <property type="molecule type" value="Genomic_DNA"/>
</dbReference>
<organism evidence="2 3">
    <name type="scientific">Novosphingobium soli</name>
    <dbReference type="NCBI Taxonomy" id="574956"/>
    <lineage>
        <taxon>Bacteria</taxon>
        <taxon>Pseudomonadati</taxon>
        <taxon>Pseudomonadota</taxon>
        <taxon>Alphaproteobacteria</taxon>
        <taxon>Sphingomonadales</taxon>
        <taxon>Sphingomonadaceae</taxon>
        <taxon>Novosphingobium</taxon>
    </lineage>
</organism>
<accession>A0ABV6D1B5</accession>